<dbReference type="EMBL" id="JAODUO010000129">
    <property type="protein sequence ID" value="KAK2188537.1"/>
    <property type="molecule type" value="Genomic_DNA"/>
</dbReference>
<protein>
    <submittedName>
        <fullName evidence="2">Uncharacterized protein</fullName>
    </submittedName>
</protein>
<dbReference type="Proteomes" id="UP001209878">
    <property type="component" value="Unassembled WGS sequence"/>
</dbReference>
<gene>
    <name evidence="2" type="ORF">NP493_129g03059</name>
</gene>
<evidence type="ECO:0000313" key="2">
    <source>
        <dbReference type="EMBL" id="KAK2188537.1"/>
    </source>
</evidence>
<accession>A0AAD9UGG2</accession>
<feature type="region of interest" description="Disordered" evidence="1">
    <location>
        <begin position="68"/>
        <end position="124"/>
    </location>
</feature>
<dbReference type="AlphaFoldDB" id="A0AAD9UGG2"/>
<feature type="compositionally biased region" description="Basic and acidic residues" evidence="1">
    <location>
        <begin position="79"/>
        <end position="93"/>
    </location>
</feature>
<name>A0AAD9UGG2_RIDPI</name>
<evidence type="ECO:0000313" key="3">
    <source>
        <dbReference type="Proteomes" id="UP001209878"/>
    </source>
</evidence>
<proteinExistence type="predicted"/>
<keyword evidence="3" id="KW-1185">Reference proteome</keyword>
<sequence>MVPAQLQELQSISRQELPDGDVLRRSTALETPFRSFIQGLLLWPFLQENVSAPQRRFVVSVLHNIDERPQKVGRSSSTPKEEDDKQNEHDKNGGESQPPIDDKDAQKDGDDDDDDDDDVIPNGGASIVRSTWHVTTALAVGVTVAILTRSH</sequence>
<evidence type="ECO:0000256" key="1">
    <source>
        <dbReference type="SAM" id="MobiDB-lite"/>
    </source>
</evidence>
<feature type="compositionally biased region" description="Acidic residues" evidence="1">
    <location>
        <begin position="109"/>
        <end position="119"/>
    </location>
</feature>
<organism evidence="2 3">
    <name type="scientific">Ridgeia piscesae</name>
    <name type="common">Tubeworm</name>
    <dbReference type="NCBI Taxonomy" id="27915"/>
    <lineage>
        <taxon>Eukaryota</taxon>
        <taxon>Metazoa</taxon>
        <taxon>Spiralia</taxon>
        <taxon>Lophotrochozoa</taxon>
        <taxon>Annelida</taxon>
        <taxon>Polychaeta</taxon>
        <taxon>Sedentaria</taxon>
        <taxon>Canalipalpata</taxon>
        <taxon>Sabellida</taxon>
        <taxon>Siboglinidae</taxon>
        <taxon>Ridgeia</taxon>
    </lineage>
</organism>
<comment type="caution">
    <text evidence="2">The sequence shown here is derived from an EMBL/GenBank/DDBJ whole genome shotgun (WGS) entry which is preliminary data.</text>
</comment>
<reference evidence="2" key="1">
    <citation type="journal article" date="2023" name="Mol. Biol. Evol.">
        <title>Third-Generation Sequencing Reveals the Adaptive Role of the Epigenome in Three Deep-Sea Polychaetes.</title>
        <authorList>
            <person name="Perez M."/>
            <person name="Aroh O."/>
            <person name="Sun Y."/>
            <person name="Lan Y."/>
            <person name="Juniper S.K."/>
            <person name="Young C.R."/>
            <person name="Angers B."/>
            <person name="Qian P.Y."/>
        </authorList>
    </citation>
    <scope>NUCLEOTIDE SEQUENCE</scope>
    <source>
        <strain evidence="2">R07B-5</strain>
    </source>
</reference>